<keyword evidence="3" id="KW-1185">Reference proteome</keyword>
<sequence>MEHDERRSDRGKSEMVAHGSHRVMEGLQLGGGGGGLLGSAMAGNSRIERGSQGFEPQASCTGTSTSTAL</sequence>
<dbReference type="AlphaFoldDB" id="A0AA38GJW0"/>
<accession>A0AA38GJW0</accession>
<reference evidence="2 3" key="1">
    <citation type="journal article" date="2021" name="Nat. Plants">
        <title>The Taxus genome provides insights into paclitaxel biosynthesis.</title>
        <authorList>
            <person name="Xiong X."/>
            <person name="Gou J."/>
            <person name="Liao Q."/>
            <person name="Li Y."/>
            <person name="Zhou Q."/>
            <person name="Bi G."/>
            <person name="Li C."/>
            <person name="Du R."/>
            <person name="Wang X."/>
            <person name="Sun T."/>
            <person name="Guo L."/>
            <person name="Liang H."/>
            <person name="Lu P."/>
            <person name="Wu Y."/>
            <person name="Zhang Z."/>
            <person name="Ro D.K."/>
            <person name="Shang Y."/>
            <person name="Huang S."/>
            <person name="Yan J."/>
        </authorList>
    </citation>
    <scope>NUCLEOTIDE SEQUENCE [LARGE SCALE GENOMIC DNA]</scope>
    <source>
        <strain evidence="2">Ta-2019</strain>
    </source>
</reference>
<evidence type="ECO:0000313" key="3">
    <source>
        <dbReference type="Proteomes" id="UP000824469"/>
    </source>
</evidence>
<feature type="region of interest" description="Disordered" evidence="1">
    <location>
        <begin position="40"/>
        <end position="69"/>
    </location>
</feature>
<organism evidence="2 3">
    <name type="scientific">Taxus chinensis</name>
    <name type="common">Chinese yew</name>
    <name type="synonym">Taxus wallichiana var. chinensis</name>
    <dbReference type="NCBI Taxonomy" id="29808"/>
    <lineage>
        <taxon>Eukaryota</taxon>
        <taxon>Viridiplantae</taxon>
        <taxon>Streptophyta</taxon>
        <taxon>Embryophyta</taxon>
        <taxon>Tracheophyta</taxon>
        <taxon>Spermatophyta</taxon>
        <taxon>Pinopsida</taxon>
        <taxon>Pinidae</taxon>
        <taxon>Conifers II</taxon>
        <taxon>Cupressales</taxon>
        <taxon>Taxaceae</taxon>
        <taxon>Taxus</taxon>
    </lineage>
</organism>
<protein>
    <submittedName>
        <fullName evidence="2">Uncharacterized protein</fullName>
    </submittedName>
</protein>
<evidence type="ECO:0000256" key="1">
    <source>
        <dbReference type="SAM" id="MobiDB-lite"/>
    </source>
</evidence>
<name>A0AA38GJW0_TAXCH</name>
<dbReference type="Proteomes" id="UP000824469">
    <property type="component" value="Unassembled WGS sequence"/>
</dbReference>
<dbReference type="EMBL" id="JAHRHJ020000002">
    <property type="protein sequence ID" value="KAH9325089.1"/>
    <property type="molecule type" value="Genomic_DNA"/>
</dbReference>
<feature type="compositionally biased region" description="Polar residues" evidence="1">
    <location>
        <begin position="58"/>
        <end position="69"/>
    </location>
</feature>
<comment type="caution">
    <text evidence="2">The sequence shown here is derived from an EMBL/GenBank/DDBJ whole genome shotgun (WGS) entry which is preliminary data.</text>
</comment>
<proteinExistence type="predicted"/>
<gene>
    <name evidence="2" type="ORF">KI387_005267</name>
</gene>
<feature type="non-terminal residue" evidence="2">
    <location>
        <position position="69"/>
    </location>
</feature>
<evidence type="ECO:0000313" key="2">
    <source>
        <dbReference type="EMBL" id="KAH9325089.1"/>
    </source>
</evidence>